<accession>A0A9P4HYR0</accession>
<evidence type="ECO:0008006" key="3">
    <source>
        <dbReference type="Google" id="ProtNLM"/>
    </source>
</evidence>
<dbReference type="AlphaFoldDB" id="A0A9P4HYR0"/>
<keyword evidence="2" id="KW-1185">Reference proteome</keyword>
<gene>
    <name evidence="1" type="ORF">K490DRAFT_70498</name>
</gene>
<evidence type="ECO:0000313" key="2">
    <source>
        <dbReference type="Proteomes" id="UP000799776"/>
    </source>
</evidence>
<proteinExistence type="predicted"/>
<protein>
    <recommendedName>
        <fullName evidence="3">DDE-1 domain-containing protein</fullName>
    </recommendedName>
</protein>
<evidence type="ECO:0000313" key="1">
    <source>
        <dbReference type="EMBL" id="KAF2091716.1"/>
    </source>
</evidence>
<comment type="caution">
    <text evidence="1">The sequence shown here is derived from an EMBL/GenBank/DDBJ whole genome shotgun (WGS) entry which is preliminary data.</text>
</comment>
<dbReference type="OrthoDB" id="3940997at2759"/>
<dbReference type="Proteomes" id="UP000799776">
    <property type="component" value="Unassembled WGS sequence"/>
</dbReference>
<name>A0A9P4HYR0_9PEZI</name>
<reference evidence="1" key="1">
    <citation type="journal article" date="2020" name="Stud. Mycol.">
        <title>101 Dothideomycetes genomes: a test case for predicting lifestyles and emergence of pathogens.</title>
        <authorList>
            <person name="Haridas S."/>
            <person name="Albert R."/>
            <person name="Binder M."/>
            <person name="Bloem J."/>
            <person name="Labutti K."/>
            <person name="Salamov A."/>
            <person name="Andreopoulos B."/>
            <person name="Baker S."/>
            <person name="Barry K."/>
            <person name="Bills G."/>
            <person name="Bluhm B."/>
            <person name="Cannon C."/>
            <person name="Castanera R."/>
            <person name="Culley D."/>
            <person name="Daum C."/>
            <person name="Ezra D."/>
            <person name="Gonzalez J."/>
            <person name="Henrissat B."/>
            <person name="Kuo A."/>
            <person name="Liang C."/>
            <person name="Lipzen A."/>
            <person name="Lutzoni F."/>
            <person name="Magnuson J."/>
            <person name="Mondo S."/>
            <person name="Nolan M."/>
            <person name="Ohm R."/>
            <person name="Pangilinan J."/>
            <person name="Park H.-J."/>
            <person name="Ramirez L."/>
            <person name="Alfaro M."/>
            <person name="Sun H."/>
            <person name="Tritt A."/>
            <person name="Yoshinaga Y."/>
            <person name="Zwiers L.-H."/>
            <person name="Turgeon B."/>
            <person name="Goodwin S."/>
            <person name="Spatafora J."/>
            <person name="Crous P."/>
            <person name="Grigoriev I."/>
        </authorList>
    </citation>
    <scope>NUCLEOTIDE SEQUENCE</scope>
    <source>
        <strain evidence="1">CBS 121410</strain>
    </source>
</reference>
<sequence length="120" mass="13936">MHAVRHNADSEVKYKAYFNLLQEKIAQYNIQERNTYNIDEKGFMLGTIRRTKRIFNRQIWERKEVRAALQDGSREWITVIAAICADGTTLPPRIIYAASSDKVRSTWQYLLQAGVTMILG</sequence>
<organism evidence="1 2">
    <name type="scientific">Saccharata proteae CBS 121410</name>
    <dbReference type="NCBI Taxonomy" id="1314787"/>
    <lineage>
        <taxon>Eukaryota</taxon>
        <taxon>Fungi</taxon>
        <taxon>Dikarya</taxon>
        <taxon>Ascomycota</taxon>
        <taxon>Pezizomycotina</taxon>
        <taxon>Dothideomycetes</taxon>
        <taxon>Dothideomycetes incertae sedis</taxon>
        <taxon>Botryosphaeriales</taxon>
        <taxon>Saccharataceae</taxon>
        <taxon>Saccharata</taxon>
    </lineage>
</organism>
<dbReference type="EMBL" id="ML978711">
    <property type="protein sequence ID" value="KAF2091716.1"/>
    <property type="molecule type" value="Genomic_DNA"/>
</dbReference>